<evidence type="ECO:0000313" key="3">
    <source>
        <dbReference type="Proteomes" id="UP000001996"/>
    </source>
</evidence>
<evidence type="ECO:0008006" key="4">
    <source>
        <dbReference type="Google" id="ProtNLM"/>
    </source>
</evidence>
<evidence type="ECO:0000256" key="1">
    <source>
        <dbReference type="SAM" id="Coils"/>
    </source>
</evidence>
<dbReference type="OMA" id="KYENEFH"/>
<dbReference type="VEuPathDB" id="FungiDB:LELG_02290"/>
<dbReference type="eggNOG" id="KOG1102">
    <property type="taxonomic scope" value="Eukaryota"/>
</dbReference>
<evidence type="ECO:0000313" key="2">
    <source>
        <dbReference type="EMBL" id="EDK44111.1"/>
    </source>
</evidence>
<accession>A5DY53</accession>
<dbReference type="AlphaFoldDB" id="A5DY53"/>
<sequence length="451" mass="52331">MSDSEAPLLPQRRDETEDVATIEQELPDLPPSGPLRFRADDSFSYISLVRQLELYRSSLMSNCYDILSLDPVVSKHEFVEENSFWQSFLNDYSDEIIRNGGVAKLESEIILGIPSQLRPRVYYKVLDIRYKFSSKRLLEKYIKADEGTTLTPEETVGVVYSFLKDVGEDIDDQQLRKILVNSAKLVNFTNEQNFFILLKLFQYFQTVKQNEFTYKANRALEDSLLCYSHLSSQGVVWNLYYKNVFALLLQKFQETLLDLLVFEGIDVVLRILLWCFVHHQDDLTGLAGDELLRFISSDEFFDSAQSKFAEILALDPPVISYENEFYLITANSLSNNRNELTNLQEIHQDLVVKIDGMKNKIDQLQLTHTEILDHNKRFTGDLATASEENAALNEKMNFLQQKYETLTMKQNLKNTLQANEEFSQRNADLKQQVEKLRKTIELKRTKLAKFV</sequence>
<gene>
    <name evidence="2" type="ORF">LELG_02290</name>
</gene>
<feature type="coiled-coil region" evidence="1">
    <location>
        <begin position="347"/>
        <end position="446"/>
    </location>
</feature>
<reference evidence="2 3" key="1">
    <citation type="journal article" date="2009" name="Nature">
        <title>Evolution of pathogenicity and sexual reproduction in eight Candida genomes.</title>
        <authorList>
            <person name="Butler G."/>
            <person name="Rasmussen M.D."/>
            <person name="Lin M.F."/>
            <person name="Santos M.A."/>
            <person name="Sakthikumar S."/>
            <person name="Munro C.A."/>
            <person name="Rheinbay E."/>
            <person name="Grabherr M."/>
            <person name="Forche A."/>
            <person name="Reedy J.L."/>
            <person name="Agrafioti I."/>
            <person name="Arnaud M.B."/>
            <person name="Bates S."/>
            <person name="Brown A.J."/>
            <person name="Brunke S."/>
            <person name="Costanzo M.C."/>
            <person name="Fitzpatrick D.A."/>
            <person name="de Groot P.W."/>
            <person name="Harris D."/>
            <person name="Hoyer L.L."/>
            <person name="Hube B."/>
            <person name="Klis F.M."/>
            <person name="Kodira C."/>
            <person name="Lennard N."/>
            <person name="Logue M.E."/>
            <person name="Martin R."/>
            <person name="Neiman A.M."/>
            <person name="Nikolaou E."/>
            <person name="Quail M.A."/>
            <person name="Quinn J."/>
            <person name="Santos M.C."/>
            <person name="Schmitzberger F.F."/>
            <person name="Sherlock G."/>
            <person name="Shah P."/>
            <person name="Silverstein K.A."/>
            <person name="Skrzypek M.S."/>
            <person name="Soll D."/>
            <person name="Staggs R."/>
            <person name="Stansfield I."/>
            <person name="Stumpf M.P."/>
            <person name="Sudbery P.E."/>
            <person name="Srikantha T."/>
            <person name="Zeng Q."/>
            <person name="Berman J."/>
            <person name="Berriman M."/>
            <person name="Heitman J."/>
            <person name="Gow N.A."/>
            <person name="Lorenz M.C."/>
            <person name="Birren B.W."/>
            <person name="Kellis M."/>
            <person name="Cuomo C.A."/>
        </authorList>
    </citation>
    <scope>NUCLEOTIDE SEQUENCE [LARGE SCALE GENOMIC DNA]</scope>
    <source>
        <strain evidence="3">ATCC 11503 / BCRC 21390 / CBS 2605 / JCM 1781 / NBRC 1676 / NRRL YB-4239</strain>
    </source>
</reference>
<dbReference type="STRING" id="379508.A5DY53"/>
<dbReference type="GeneID" id="5234327"/>
<dbReference type="OrthoDB" id="4085843at2759"/>
<keyword evidence="3" id="KW-1185">Reference proteome</keyword>
<organism evidence="2 3">
    <name type="scientific">Lodderomyces elongisporus (strain ATCC 11503 / CBS 2605 / JCM 1781 / NBRC 1676 / NRRL YB-4239)</name>
    <name type="common">Yeast</name>
    <name type="synonym">Saccharomyces elongisporus</name>
    <dbReference type="NCBI Taxonomy" id="379508"/>
    <lineage>
        <taxon>Eukaryota</taxon>
        <taxon>Fungi</taxon>
        <taxon>Dikarya</taxon>
        <taxon>Ascomycota</taxon>
        <taxon>Saccharomycotina</taxon>
        <taxon>Pichiomycetes</taxon>
        <taxon>Debaryomycetaceae</taxon>
        <taxon>Candida/Lodderomyces clade</taxon>
        <taxon>Lodderomyces</taxon>
    </lineage>
</organism>
<dbReference type="Proteomes" id="UP000001996">
    <property type="component" value="Unassembled WGS sequence"/>
</dbReference>
<protein>
    <recommendedName>
        <fullName evidence="4">Oxidant-induced cell-cycle arrest protein 5</fullName>
    </recommendedName>
</protein>
<keyword evidence="1" id="KW-0175">Coiled coil</keyword>
<proteinExistence type="predicted"/>
<dbReference type="InParanoid" id="A5DY53"/>
<dbReference type="HOGENOM" id="CLU_547452_0_0_1"/>
<dbReference type="KEGG" id="lel:PVL30_002303"/>
<name>A5DY53_LODEL</name>
<dbReference type="EMBL" id="CH981525">
    <property type="protein sequence ID" value="EDK44111.1"/>
    <property type="molecule type" value="Genomic_DNA"/>
</dbReference>